<dbReference type="Proteomes" id="UP000229974">
    <property type="component" value="Unassembled WGS sequence"/>
</dbReference>
<sequence>MELRHLRYFLAVAEEEHFGRAAERLNIVQPALSMQIKALETELGGPLFIRTSRRVELTEAGSLLLSEARLMLEQMEHTRLAVQRAIRGETGRVRVGFAGNAIFSGKMITDVRRFRKTHPDAEVTIQEIAPQKQVAAILAGHIDVGYTPDNSTTADPQIRVQKTGNWEMIIAMCDDHPLAIHPHLSVEMLAGHPLVLYDAHDANENLTLLLAQQLGDGFCVAHRSNSTLSVLAFAAAGLGLALVPAPLQQVQIPGLIYRNLNAQALTANLVMISRMQEPGNAVTAFLAMANLPC</sequence>
<dbReference type="KEGG" id="ehm:AB284_13955"/>
<dbReference type="OrthoDB" id="8850588at2"/>
<evidence type="ECO:0000256" key="2">
    <source>
        <dbReference type="ARBA" id="ARBA00023015"/>
    </source>
</evidence>
<proteinExistence type="inferred from homology"/>
<dbReference type="PANTHER" id="PTHR30346">
    <property type="entry name" value="TRANSCRIPTIONAL DUAL REGULATOR HCAR-RELATED"/>
    <property type="match status" value="1"/>
</dbReference>
<accession>A0A2G5A9W9</accession>
<gene>
    <name evidence="6" type="primary">benM_1</name>
    <name evidence="7" type="ORF">B9Q30_05580</name>
    <name evidence="6" type="ORF">SAMEA2273352_00185</name>
</gene>
<dbReference type="EMBL" id="FJYW01000001">
    <property type="protein sequence ID" value="CZW56777.1"/>
    <property type="molecule type" value="Genomic_DNA"/>
</dbReference>
<dbReference type="STRING" id="299766.BFV68_10940"/>
<keyword evidence="4" id="KW-0804">Transcription</keyword>
<comment type="caution">
    <text evidence="7">The sequence shown here is derived from an EMBL/GenBank/DDBJ whole genome shotgun (WGS) entry which is preliminary data.</text>
</comment>
<evidence type="ECO:0000313" key="6">
    <source>
        <dbReference type="EMBL" id="CZW56777.1"/>
    </source>
</evidence>
<dbReference type="Proteomes" id="UP000076205">
    <property type="component" value="Unassembled WGS sequence"/>
</dbReference>
<evidence type="ECO:0000259" key="5">
    <source>
        <dbReference type="PROSITE" id="PS50931"/>
    </source>
</evidence>
<reference evidence="7 9" key="2">
    <citation type="journal article" date="2017" name="J. Antimicrob. Chemother.">
        <title>Characterization of the population structure, drug resistance mechanisms and plasmids of the community-associated Enterobacter cloacae complex in China.</title>
        <authorList>
            <person name="Zhou K."/>
            <person name="Yu W."/>
            <person name="Cao X."/>
            <person name="Shen P."/>
            <person name="Lu H."/>
            <person name="Luo Q."/>
            <person name="Rossen J.W.A."/>
            <person name="Xiao Y."/>
        </authorList>
    </citation>
    <scope>NUCLEOTIDE SEQUENCE [LARGE SCALE GENOMIC DNA]</scope>
    <source>
        <strain evidence="7 9">ECC904</strain>
    </source>
</reference>
<protein>
    <submittedName>
        <fullName evidence="7">LysR family transcriptional regulator</fullName>
    </submittedName>
    <submittedName>
        <fullName evidence="6">Transcriptional regulator, LysR family</fullName>
    </submittedName>
</protein>
<evidence type="ECO:0000256" key="1">
    <source>
        <dbReference type="ARBA" id="ARBA00009437"/>
    </source>
</evidence>
<evidence type="ECO:0000256" key="3">
    <source>
        <dbReference type="ARBA" id="ARBA00023125"/>
    </source>
</evidence>
<dbReference type="RefSeq" id="WP_023303752.1">
    <property type="nucleotide sequence ID" value="NZ_BPUF01000024.1"/>
</dbReference>
<evidence type="ECO:0000313" key="8">
    <source>
        <dbReference type="Proteomes" id="UP000076205"/>
    </source>
</evidence>
<dbReference type="FunFam" id="1.10.10.10:FF:000001">
    <property type="entry name" value="LysR family transcriptional regulator"/>
    <property type="match status" value="1"/>
</dbReference>
<dbReference type="Pfam" id="PF03466">
    <property type="entry name" value="LysR_substrate"/>
    <property type="match status" value="1"/>
</dbReference>
<keyword evidence="3" id="KW-0238">DNA-binding</keyword>
<dbReference type="CDD" id="cd08414">
    <property type="entry name" value="PBP2_LTTR_aromatics_like"/>
    <property type="match status" value="1"/>
</dbReference>
<dbReference type="GO" id="GO:0003677">
    <property type="term" value="F:DNA binding"/>
    <property type="evidence" value="ECO:0007669"/>
    <property type="project" value="UniProtKB-KW"/>
</dbReference>
<reference evidence="6 8" key="1">
    <citation type="submission" date="2016-03" db="EMBL/GenBank/DDBJ databases">
        <authorList>
            <consortium name="Pathogen Informatics"/>
        </authorList>
    </citation>
    <scope>NUCLEOTIDE SEQUENCE [LARGE SCALE GENOMIC DNA]</scope>
    <source>
        <strain evidence="6">E1424</strain>
        <strain evidence="8">e1424</strain>
    </source>
</reference>
<dbReference type="EMBL" id="NEEW01000002">
    <property type="protein sequence ID" value="PJD87747.1"/>
    <property type="molecule type" value="Genomic_DNA"/>
</dbReference>
<feature type="domain" description="HTH lysR-type" evidence="5">
    <location>
        <begin position="1"/>
        <end position="58"/>
    </location>
</feature>
<comment type="similarity">
    <text evidence="1">Belongs to the LysR transcriptional regulatory family.</text>
</comment>
<dbReference type="InterPro" id="IPR000847">
    <property type="entry name" value="LysR_HTH_N"/>
</dbReference>
<dbReference type="SUPFAM" id="SSF53850">
    <property type="entry name" value="Periplasmic binding protein-like II"/>
    <property type="match status" value="1"/>
</dbReference>
<dbReference type="GO" id="GO:0032993">
    <property type="term" value="C:protein-DNA complex"/>
    <property type="evidence" value="ECO:0007669"/>
    <property type="project" value="TreeGrafter"/>
</dbReference>
<dbReference type="PRINTS" id="PR00039">
    <property type="entry name" value="HTHLYSR"/>
</dbReference>
<keyword evidence="2" id="KW-0805">Transcription regulation</keyword>
<dbReference type="InterPro" id="IPR036390">
    <property type="entry name" value="WH_DNA-bd_sf"/>
</dbReference>
<dbReference type="Gene3D" id="1.10.10.10">
    <property type="entry name" value="Winged helix-like DNA-binding domain superfamily/Winged helix DNA-binding domain"/>
    <property type="match status" value="1"/>
</dbReference>
<dbReference type="Gene3D" id="3.40.190.10">
    <property type="entry name" value="Periplasmic binding protein-like II"/>
    <property type="match status" value="2"/>
</dbReference>
<dbReference type="PROSITE" id="PS50931">
    <property type="entry name" value="HTH_LYSR"/>
    <property type="match status" value="1"/>
</dbReference>
<evidence type="ECO:0000313" key="9">
    <source>
        <dbReference type="Proteomes" id="UP000229974"/>
    </source>
</evidence>
<dbReference type="InterPro" id="IPR036388">
    <property type="entry name" value="WH-like_DNA-bd_sf"/>
</dbReference>
<name>A0A2G5A9W9_9ENTR</name>
<dbReference type="SUPFAM" id="SSF46785">
    <property type="entry name" value="Winged helix' DNA-binding domain"/>
    <property type="match status" value="1"/>
</dbReference>
<evidence type="ECO:0000313" key="7">
    <source>
        <dbReference type="EMBL" id="PJD87747.1"/>
    </source>
</evidence>
<organism evidence="7 9">
    <name type="scientific">Enterobacter hormaechei</name>
    <dbReference type="NCBI Taxonomy" id="158836"/>
    <lineage>
        <taxon>Bacteria</taxon>
        <taxon>Pseudomonadati</taxon>
        <taxon>Pseudomonadota</taxon>
        <taxon>Gammaproteobacteria</taxon>
        <taxon>Enterobacterales</taxon>
        <taxon>Enterobacteriaceae</taxon>
        <taxon>Enterobacter</taxon>
        <taxon>Enterobacter cloacae complex</taxon>
    </lineage>
</organism>
<dbReference type="GO" id="GO:0003700">
    <property type="term" value="F:DNA-binding transcription factor activity"/>
    <property type="evidence" value="ECO:0007669"/>
    <property type="project" value="InterPro"/>
</dbReference>
<dbReference type="AlphaFoldDB" id="A0A2G5A9W9"/>
<dbReference type="Pfam" id="PF00126">
    <property type="entry name" value="HTH_1"/>
    <property type="match status" value="1"/>
</dbReference>
<evidence type="ECO:0000256" key="4">
    <source>
        <dbReference type="ARBA" id="ARBA00023163"/>
    </source>
</evidence>
<dbReference type="PANTHER" id="PTHR30346:SF28">
    <property type="entry name" value="HTH-TYPE TRANSCRIPTIONAL REGULATOR CYNR"/>
    <property type="match status" value="1"/>
</dbReference>
<dbReference type="InterPro" id="IPR005119">
    <property type="entry name" value="LysR_subst-bd"/>
</dbReference>